<name>A0A316V0B3_9BASI</name>
<reference evidence="2 3" key="1">
    <citation type="journal article" date="2018" name="Mol. Biol. Evol.">
        <title>Broad Genomic Sampling Reveals a Smut Pathogenic Ancestry of the Fungal Clade Ustilaginomycotina.</title>
        <authorList>
            <person name="Kijpornyongpan T."/>
            <person name="Mondo S.J."/>
            <person name="Barry K."/>
            <person name="Sandor L."/>
            <person name="Lee J."/>
            <person name="Lipzen A."/>
            <person name="Pangilinan J."/>
            <person name="LaButti K."/>
            <person name="Hainaut M."/>
            <person name="Henrissat B."/>
            <person name="Grigoriev I.V."/>
            <person name="Spatafora J.W."/>
            <person name="Aime M.C."/>
        </authorList>
    </citation>
    <scope>NUCLEOTIDE SEQUENCE [LARGE SCALE GENOMIC DNA]</scope>
    <source>
        <strain evidence="2 3">MCA 5214</strain>
    </source>
</reference>
<dbReference type="GeneID" id="37026992"/>
<evidence type="ECO:0000256" key="1">
    <source>
        <dbReference type="SAM" id="Coils"/>
    </source>
</evidence>
<dbReference type="AlphaFoldDB" id="A0A316V0B3"/>
<gene>
    <name evidence="2" type="ORF">BDZ90DRAFT_229680</name>
</gene>
<evidence type="ECO:0000313" key="3">
    <source>
        <dbReference type="Proteomes" id="UP000245884"/>
    </source>
</evidence>
<protein>
    <submittedName>
        <fullName evidence="2">Uncharacterized protein</fullName>
    </submittedName>
</protein>
<keyword evidence="3" id="KW-1185">Reference proteome</keyword>
<proteinExistence type="predicted"/>
<accession>A0A316V0B3</accession>
<sequence>MSRTDEEITGARLQIAATLNPVFNSRVTSIVGKYDGSSINTEVLHMPPPPEAGIDDSIPWKSFAAPGTRAGGSKVWVILVSAPSGDAASRHFNQVFNNTLNLVEPPEGETVESIIAQANPGPFANVAEEEEIKSEEALELEKKRRERLEMRRQKVRDWHFGVVDFENEPDLM</sequence>
<feature type="coiled-coil region" evidence="1">
    <location>
        <begin position="126"/>
        <end position="153"/>
    </location>
</feature>
<organism evidence="2 3">
    <name type="scientific">Jaminaea rosea</name>
    <dbReference type="NCBI Taxonomy" id="1569628"/>
    <lineage>
        <taxon>Eukaryota</taxon>
        <taxon>Fungi</taxon>
        <taxon>Dikarya</taxon>
        <taxon>Basidiomycota</taxon>
        <taxon>Ustilaginomycotina</taxon>
        <taxon>Exobasidiomycetes</taxon>
        <taxon>Microstromatales</taxon>
        <taxon>Microstromatales incertae sedis</taxon>
        <taxon>Jaminaea</taxon>
    </lineage>
</organism>
<dbReference type="EMBL" id="KZ819662">
    <property type="protein sequence ID" value="PWN30674.1"/>
    <property type="molecule type" value="Genomic_DNA"/>
</dbReference>
<dbReference type="Proteomes" id="UP000245884">
    <property type="component" value="Unassembled WGS sequence"/>
</dbReference>
<evidence type="ECO:0000313" key="2">
    <source>
        <dbReference type="EMBL" id="PWN30674.1"/>
    </source>
</evidence>
<dbReference type="RefSeq" id="XP_025365286.1">
    <property type="nucleotide sequence ID" value="XM_025505169.1"/>
</dbReference>
<keyword evidence="1" id="KW-0175">Coiled coil</keyword>